<comment type="caution">
    <text evidence="2">The sequence shown here is derived from an EMBL/GenBank/DDBJ whole genome shotgun (WGS) entry which is preliminary data.</text>
</comment>
<evidence type="ECO:0000313" key="3">
    <source>
        <dbReference type="Proteomes" id="UP000784128"/>
    </source>
</evidence>
<protein>
    <submittedName>
        <fullName evidence="2">Ribbon-helix-helix protein, CopG family</fullName>
    </submittedName>
</protein>
<evidence type="ECO:0000259" key="1">
    <source>
        <dbReference type="Pfam" id="PF01402"/>
    </source>
</evidence>
<name>A0ABS5U9W4_9BACT</name>
<reference evidence="2 3" key="1">
    <citation type="submission" date="2021-05" db="EMBL/GenBank/DDBJ databases">
        <title>The draft genome of Geobacter chapellei DSM 13688.</title>
        <authorList>
            <person name="Xu Z."/>
            <person name="Masuda Y."/>
            <person name="Itoh H."/>
            <person name="Senoo K."/>
        </authorList>
    </citation>
    <scope>NUCLEOTIDE SEQUENCE [LARGE SCALE GENOMIC DNA]</scope>
    <source>
        <strain evidence="2 3">DSM 13688</strain>
    </source>
</reference>
<organism evidence="2 3">
    <name type="scientific">Pelotalea chapellei</name>
    <dbReference type="NCBI Taxonomy" id="44671"/>
    <lineage>
        <taxon>Bacteria</taxon>
        <taxon>Pseudomonadati</taxon>
        <taxon>Thermodesulfobacteriota</taxon>
        <taxon>Desulfuromonadia</taxon>
        <taxon>Geobacterales</taxon>
        <taxon>Geobacteraceae</taxon>
        <taxon>Pelotalea</taxon>
    </lineage>
</organism>
<dbReference type="SUPFAM" id="SSF47598">
    <property type="entry name" value="Ribbon-helix-helix"/>
    <property type="match status" value="1"/>
</dbReference>
<dbReference type="InterPro" id="IPR002145">
    <property type="entry name" value="CopG"/>
</dbReference>
<dbReference type="InterPro" id="IPR010985">
    <property type="entry name" value="Ribbon_hlx_hlx"/>
</dbReference>
<dbReference type="EMBL" id="JAHDYS010000010">
    <property type="protein sequence ID" value="MBT1072459.1"/>
    <property type="molecule type" value="Genomic_DNA"/>
</dbReference>
<dbReference type="Proteomes" id="UP000784128">
    <property type="component" value="Unassembled WGS sequence"/>
</dbReference>
<gene>
    <name evidence="2" type="ORF">KJB30_11725</name>
</gene>
<evidence type="ECO:0000313" key="2">
    <source>
        <dbReference type="EMBL" id="MBT1072459.1"/>
    </source>
</evidence>
<accession>A0ABS5U9W4</accession>
<feature type="domain" description="Ribbon-helix-helix protein CopG" evidence="1">
    <location>
        <begin position="29"/>
        <end position="63"/>
    </location>
</feature>
<proteinExistence type="predicted"/>
<dbReference type="Pfam" id="PF01402">
    <property type="entry name" value="RHH_1"/>
    <property type="match status" value="1"/>
</dbReference>
<dbReference type="RefSeq" id="WP_214299451.1">
    <property type="nucleotide sequence ID" value="NZ_JAHDYS010000010.1"/>
</dbReference>
<keyword evidence="3" id="KW-1185">Reference proteome</keyword>
<sequence length="73" mass="8703">MSNSKNNVIKEPRTFRKKKIKKEQLHNIISLRISDDERKRLEKLTKTTSKSISTIMREAIELWSTKRRALCMD</sequence>